<name>A0ABU9R9M1_9BURK</name>
<comment type="caution">
    <text evidence="2">The sequence shown here is derived from an EMBL/GenBank/DDBJ whole genome shotgun (WGS) entry which is preliminary data.</text>
</comment>
<keyword evidence="1" id="KW-0812">Transmembrane</keyword>
<dbReference type="Proteomes" id="UP001481677">
    <property type="component" value="Unassembled WGS sequence"/>
</dbReference>
<sequence>MSATQSPFWIFSVCDAVAVFGFCFFGFWVLGFDGIRDFVSVLQALPLCGAALTFFAAAKKVREGLNNPFSAWDL</sequence>
<accession>A0ABU9R9M1</accession>
<gene>
    <name evidence="2" type="ORF">V4C56_29535</name>
</gene>
<evidence type="ECO:0000313" key="3">
    <source>
        <dbReference type="Proteomes" id="UP001481677"/>
    </source>
</evidence>
<keyword evidence="1" id="KW-1133">Transmembrane helix</keyword>
<feature type="transmembrane region" description="Helical" evidence="1">
    <location>
        <begin position="7"/>
        <end position="32"/>
    </location>
</feature>
<reference evidence="2 3" key="1">
    <citation type="submission" date="2024-01" db="EMBL/GenBank/DDBJ databases">
        <title>The diversity of rhizobia nodulating Mimosa spp. in eleven states of Brazil covering several biomes is determined by host plant, location, and edaphic factors.</title>
        <authorList>
            <person name="Rouws L."/>
            <person name="Barauna A."/>
            <person name="Beukes C."/>
            <person name="De Faria S.M."/>
            <person name="Gross E."/>
            <person name="Dos Reis Junior F.B."/>
            <person name="Simon M."/>
            <person name="Maluk M."/>
            <person name="Odee D.W."/>
            <person name="Kenicer G."/>
            <person name="Young J.P.W."/>
            <person name="Reis V.M."/>
            <person name="Zilli J."/>
            <person name="James E.K."/>
        </authorList>
    </citation>
    <scope>NUCLEOTIDE SEQUENCE [LARGE SCALE GENOMIC DNA]</scope>
    <source>
        <strain evidence="2 3">JPY530</strain>
    </source>
</reference>
<keyword evidence="3" id="KW-1185">Reference proteome</keyword>
<evidence type="ECO:0000313" key="2">
    <source>
        <dbReference type="EMBL" id="MEM5343748.1"/>
    </source>
</evidence>
<evidence type="ECO:0000256" key="1">
    <source>
        <dbReference type="SAM" id="Phobius"/>
    </source>
</evidence>
<protein>
    <submittedName>
        <fullName evidence="2">Uncharacterized protein</fullName>
    </submittedName>
</protein>
<feature type="transmembrane region" description="Helical" evidence="1">
    <location>
        <begin position="38"/>
        <end position="58"/>
    </location>
</feature>
<proteinExistence type="predicted"/>
<keyword evidence="1" id="KW-0472">Membrane</keyword>
<dbReference type="RefSeq" id="WP_342959309.1">
    <property type="nucleotide sequence ID" value="NZ_JAZHFZ010000030.1"/>
</dbReference>
<organism evidence="2 3">
    <name type="scientific">Paraburkholderia azotifigens</name>
    <dbReference type="NCBI Taxonomy" id="2057004"/>
    <lineage>
        <taxon>Bacteria</taxon>
        <taxon>Pseudomonadati</taxon>
        <taxon>Pseudomonadota</taxon>
        <taxon>Betaproteobacteria</taxon>
        <taxon>Burkholderiales</taxon>
        <taxon>Burkholderiaceae</taxon>
        <taxon>Paraburkholderia</taxon>
    </lineage>
</organism>
<dbReference type="EMBL" id="JAZHGA010000026">
    <property type="protein sequence ID" value="MEM5343748.1"/>
    <property type="molecule type" value="Genomic_DNA"/>
</dbReference>